<organism evidence="1 2">
    <name type="scientific">Candidatus Protofrankia californiensis</name>
    <dbReference type="NCBI Taxonomy" id="1839754"/>
    <lineage>
        <taxon>Bacteria</taxon>
        <taxon>Bacillati</taxon>
        <taxon>Actinomycetota</taxon>
        <taxon>Actinomycetes</taxon>
        <taxon>Frankiales</taxon>
        <taxon>Frankiaceae</taxon>
        <taxon>Protofrankia</taxon>
    </lineage>
</organism>
<dbReference type="EMBL" id="FLUV01001755">
    <property type="protein sequence ID" value="SBW24513.1"/>
    <property type="molecule type" value="Genomic_DNA"/>
</dbReference>
<keyword evidence="2" id="KW-1185">Reference proteome</keyword>
<accession>A0A1C3P3Y6</accession>
<protein>
    <submittedName>
        <fullName evidence="1">Uncharacterized protein</fullName>
    </submittedName>
</protein>
<sequence>MVSLLVFSYVESCARHLAVHRKDEPMSQLDPYGSNLPTMFTPGGRALARDLTTVRRATSVGLAKGDGLAVFTEQAMGNLAALDRQRRLLACGDETLNNLLMEVEIGHVMCVLSEQRAMYRRY</sequence>
<proteinExistence type="predicted"/>
<gene>
    <name evidence="1" type="ORF">FDG2_4189</name>
</gene>
<evidence type="ECO:0000313" key="1">
    <source>
        <dbReference type="EMBL" id="SBW24513.1"/>
    </source>
</evidence>
<evidence type="ECO:0000313" key="2">
    <source>
        <dbReference type="Proteomes" id="UP000199013"/>
    </source>
</evidence>
<dbReference type="Proteomes" id="UP000199013">
    <property type="component" value="Unassembled WGS sequence"/>
</dbReference>
<dbReference type="AlphaFoldDB" id="A0A1C3P3Y6"/>
<name>A0A1C3P3Y6_9ACTN</name>
<reference evidence="2" key="1">
    <citation type="submission" date="2016-02" db="EMBL/GenBank/DDBJ databases">
        <authorList>
            <person name="Wibberg D."/>
        </authorList>
    </citation>
    <scope>NUCLEOTIDE SEQUENCE [LARGE SCALE GENOMIC DNA]</scope>
</reference>